<dbReference type="InterPro" id="IPR032678">
    <property type="entry name" value="tRNA-synt_1_cat_dom"/>
</dbReference>
<dbReference type="Ensembl" id="ENSBGRT00000029204.1">
    <property type="protein sequence ID" value="ENSBGRP00000025307.1"/>
    <property type="gene ID" value="ENSBGRG00000015824.1"/>
</dbReference>
<dbReference type="Gene3D" id="3.40.50.620">
    <property type="entry name" value="HUPs"/>
    <property type="match status" value="1"/>
</dbReference>
<dbReference type="SUPFAM" id="SSF52374">
    <property type="entry name" value="Nucleotidylyl transferase"/>
    <property type="match status" value="1"/>
</dbReference>
<sequence length="249" mass="27698">VSSGRATTRLQRSFKFANSEGHSYGKLVPEAVGDQKALHEGKVSDLSASAERLSEKRSPMTLRLEGLQARELPWPCPGAGALTECGSPGARMAHRVLGHGGHPPGSLDGHPRRGFDLRFPHHDNELAQSEAYFENDCWVRYFLHTGHLTIAGCKMSKSAPVRWCRPAGAEPQAALLPAARQLRLAFLMHSWKDTLDYSANTMESGAAVRRLLNEFFLNVKDLLRAPWRWPEQEVRLHLLLGLHGPHRAH</sequence>
<accession>A0A8B9XWV4</accession>
<reference evidence="5" key="2">
    <citation type="submission" date="2025-08" db="UniProtKB">
        <authorList>
            <consortium name="Ensembl"/>
        </authorList>
    </citation>
    <scope>IDENTIFICATION</scope>
</reference>
<evidence type="ECO:0000259" key="4">
    <source>
        <dbReference type="Pfam" id="PF01406"/>
    </source>
</evidence>
<proteinExistence type="predicted"/>
<dbReference type="AlphaFoldDB" id="A0A8B9XWV4"/>
<organism evidence="5 6">
    <name type="scientific">Bos mutus grunniens</name>
    <name type="common">Wild yak</name>
    <name type="synonym">Bos grunniens</name>
    <dbReference type="NCBI Taxonomy" id="30521"/>
    <lineage>
        <taxon>Eukaryota</taxon>
        <taxon>Metazoa</taxon>
        <taxon>Chordata</taxon>
        <taxon>Craniata</taxon>
        <taxon>Vertebrata</taxon>
        <taxon>Euteleostomi</taxon>
        <taxon>Mammalia</taxon>
        <taxon>Eutheria</taxon>
        <taxon>Laurasiatheria</taxon>
        <taxon>Artiodactyla</taxon>
        <taxon>Ruminantia</taxon>
        <taxon>Pecora</taxon>
        <taxon>Bovidae</taxon>
        <taxon>Bovinae</taxon>
        <taxon>Bos</taxon>
    </lineage>
</organism>
<evidence type="ECO:0000313" key="6">
    <source>
        <dbReference type="Proteomes" id="UP000694520"/>
    </source>
</evidence>
<keyword evidence="3" id="KW-0067">ATP-binding</keyword>
<dbReference type="GO" id="GO:0005737">
    <property type="term" value="C:cytoplasm"/>
    <property type="evidence" value="ECO:0007669"/>
    <property type="project" value="TreeGrafter"/>
</dbReference>
<dbReference type="Proteomes" id="UP000694520">
    <property type="component" value="Chromosome 29"/>
</dbReference>
<name>A0A8B9XWV4_BOSMU</name>
<dbReference type="GO" id="GO:0006423">
    <property type="term" value="P:cysteinyl-tRNA aminoacylation"/>
    <property type="evidence" value="ECO:0007669"/>
    <property type="project" value="TreeGrafter"/>
</dbReference>
<evidence type="ECO:0000313" key="5">
    <source>
        <dbReference type="Ensembl" id="ENSBGRP00000025307.1"/>
    </source>
</evidence>
<keyword evidence="6" id="KW-1185">Reference proteome</keyword>
<dbReference type="InterPro" id="IPR024909">
    <property type="entry name" value="Cys-tRNA/MSH_ligase"/>
</dbReference>
<dbReference type="GeneTree" id="ENSGT00390000006347"/>
<reference evidence="5" key="1">
    <citation type="submission" date="2019-05" db="EMBL/GenBank/DDBJ databases">
        <authorList>
            <person name="Zhang S."/>
            <person name="Liu J."/>
        </authorList>
    </citation>
    <scope>NUCLEOTIDE SEQUENCE [LARGE SCALE GENOMIC DNA]</scope>
</reference>
<dbReference type="PANTHER" id="PTHR10890:SF3">
    <property type="entry name" value="CYSTEINE--TRNA LIGASE, CYTOPLASMIC"/>
    <property type="match status" value="1"/>
</dbReference>
<evidence type="ECO:0000256" key="1">
    <source>
        <dbReference type="ARBA" id="ARBA00022598"/>
    </source>
</evidence>
<dbReference type="PANTHER" id="PTHR10890">
    <property type="entry name" value="CYSTEINYL-TRNA SYNTHETASE"/>
    <property type="match status" value="1"/>
</dbReference>
<dbReference type="GO" id="GO:0005524">
    <property type="term" value="F:ATP binding"/>
    <property type="evidence" value="ECO:0007669"/>
    <property type="project" value="UniProtKB-KW"/>
</dbReference>
<dbReference type="Pfam" id="PF01406">
    <property type="entry name" value="tRNA-synt_1e"/>
    <property type="match status" value="1"/>
</dbReference>
<feature type="domain" description="tRNA synthetases class I catalytic" evidence="4">
    <location>
        <begin position="12"/>
        <end position="204"/>
    </location>
</feature>
<keyword evidence="2" id="KW-0547">Nucleotide-binding</keyword>
<reference evidence="5" key="3">
    <citation type="submission" date="2025-09" db="UniProtKB">
        <authorList>
            <consortium name="Ensembl"/>
        </authorList>
    </citation>
    <scope>IDENTIFICATION</scope>
</reference>
<protein>
    <recommendedName>
        <fullName evidence="4">tRNA synthetases class I catalytic domain-containing protein</fullName>
    </recommendedName>
</protein>
<evidence type="ECO:0000256" key="2">
    <source>
        <dbReference type="ARBA" id="ARBA00022741"/>
    </source>
</evidence>
<dbReference type="GO" id="GO:0004817">
    <property type="term" value="F:cysteine-tRNA ligase activity"/>
    <property type="evidence" value="ECO:0007669"/>
    <property type="project" value="TreeGrafter"/>
</dbReference>
<dbReference type="InterPro" id="IPR014729">
    <property type="entry name" value="Rossmann-like_a/b/a_fold"/>
</dbReference>
<keyword evidence="1" id="KW-0436">Ligase</keyword>
<evidence type="ECO:0000256" key="3">
    <source>
        <dbReference type="ARBA" id="ARBA00022840"/>
    </source>
</evidence>